<reference evidence="1" key="2">
    <citation type="journal article" date="2020" name="Nat. Commun.">
        <title>Large-scale genome sequencing of mycorrhizal fungi provides insights into the early evolution of symbiotic traits.</title>
        <authorList>
            <person name="Miyauchi S."/>
            <person name="Kiss E."/>
            <person name="Kuo A."/>
            <person name="Drula E."/>
            <person name="Kohler A."/>
            <person name="Sanchez-Garcia M."/>
            <person name="Morin E."/>
            <person name="Andreopoulos B."/>
            <person name="Barry K.W."/>
            <person name="Bonito G."/>
            <person name="Buee M."/>
            <person name="Carver A."/>
            <person name="Chen C."/>
            <person name="Cichocki N."/>
            <person name="Clum A."/>
            <person name="Culley D."/>
            <person name="Crous P.W."/>
            <person name="Fauchery L."/>
            <person name="Girlanda M."/>
            <person name="Hayes R.D."/>
            <person name="Keri Z."/>
            <person name="LaButti K."/>
            <person name="Lipzen A."/>
            <person name="Lombard V."/>
            <person name="Magnuson J."/>
            <person name="Maillard F."/>
            <person name="Murat C."/>
            <person name="Nolan M."/>
            <person name="Ohm R.A."/>
            <person name="Pangilinan J."/>
            <person name="Pereira M.F."/>
            <person name="Perotto S."/>
            <person name="Peter M."/>
            <person name="Pfister S."/>
            <person name="Riley R."/>
            <person name="Sitrit Y."/>
            <person name="Stielow J.B."/>
            <person name="Szollosi G."/>
            <person name="Zifcakova L."/>
            <person name="Stursova M."/>
            <person name="Spatafora J.W."/>
            <person name="Tedersoo L."/>
            <person name="Vaario L.M."/>
            <person name="Yamada A."/>
            <person name="Yan M."/>
            <person name="Wang P."/>
            <person name="Xu J."/>
            <person name="Bruns T."/>
            <person name="Baldrian P."/>
            <person name="Vilgalys R."/>
            <person name="Dunand C."/>
            <person name="Henrissat B."/>
            <person name="Grigoriev I.V."/>
            <person name="Hibbett D."/>
            <person name="Nagy L.G."/>
            <person name="Martin F.M."/>
        </authorList>
    </citation>
    <scope>NUCLEOTIDE SEQUENCE</scope>
    <source>
        <strain evidence="1">Prilba</strain>
    </source>
</reference>
<keyword evidence="2" id="KW-1185">Reference proteome</keyword>
<comment type="caution">
    <text evidence="1">The sequence shown here is derived from an EMBL/GenBank/DDBJ whole genome shotgun (WGS) entry which is preliminary data.</text>
</comment>
<sequence length="99" mass="11228">MCVSLLFPLVSLSFHLLIMPSPKPNHWLHQELPCKLTTFNSCPLTLLAPYFEVVFGKKNLFFGVTTATEVSPAWLWSHKTILFLTKVAERALSFSHSHS</sequence>
<evidence type="ECO:0000313" key="1">
    <source>
        <dbReference type="EMBL" id="KAF8485769.1"/>
    </source>
</evidence>
<protein>
    <submittedName>
        <fullName evidence="1">Uncharacterized protein</fullName>
    </submittedName>
</protein>
<proteinExistence type="predicted"/>
<name>A0A9P5N3V9_9AGAM</name>
<dbReference type="AlphaFoldDB" id="A0A9P5N3V9"/>
<feature type="non-terminal residue" evidence="1">
    <location>
        <position position="99"/>
    </location>
</feature>
<organism evidence="1 2">
    <name type="scientific">Russula ochroleuca</name>
    <dbReference type="NCBI Taxonomy" id="152965"/>
    <lineage>
        <taxon>Eukaryota</taxon>
        <taxon>Fungi</taxon>
        <taxon>Dikarya</taxon>
        <taxon>Basidiomycota</taxon>
        <taxon>Agaricomycotina</taxon>
        <taxon>Agaricomycetes</taxon>
        <taxon>Russulales</taxon>
        <taxon>Russulaceae</taxon>
        <taxon>Russula</taxon>
    </lineage>
</organism>
<gene>
    <name evidence="1" type="ORF">DFH94DRAFT_707864</name>
</gene>
<evidence type="ECO:0000313" key="2">
    <source>
        <dbReference type="Proteomes" id="UP000759537"/>
    </source>
</evidence>
<dbReference type="EMBL" id="WHVB01000002">
    <property type="protein sequence ID" value="KAF8485769.1"/>
    <property type="molecule type" value="Genomic_DNA"/>
</dbReference>
<accession>A0A9P5N3V9</accession>
<dbReference type="Proteomes" id="UP000759537">
    <property type="component" value="Unassembled WGS sequence"/>
</dbReference>
<reference evidence="1" key="1">
    <citation type="submission" date="2019-10" db="EMBL/GenBank/DDBJ databases">
        <authorList>
            <consortium name="DOE Joint Genome Institute"/>
            <person name="Kuo A."/>
            <person name="Miyauchi S."/>
            <person name="Kiss E."/>
            <person name="Drula E."/>
            <person name="Kohler A."/>
            <person name="Sanchez-Garcia M."/>
            <person name="Andreopoulos B."/>
            <person name="Barry K.W."/>
            <person name="Bonito G."/>
            <person name="Buee M."/>
            <person name="Carver A."/>
            <person name="Chen C."/>
            <person name="Cichocki N."/>
            <person name="Clum A."/>
            <person name="Culley D."/>
            <person name="Crous P.W."/>
            <person name="Fauchery L."/>
            <person name="Girlanda M."/>
            <person name="Hayes R."/>
            <person name="Keri Z."/>
            <person name="LaButti K."/>
            <person name="Lipzen A."/>
            <person name="Lombard V."/>
            <person name="Magnuson J."/>
            <person name="Maillard F."/>
            <person name="Morin E."/>
            <person name="Murat C."/>
            <person name="Nolan M."/>
            <person name="Ohm R."/>
            <person name="Pangilinan J."/>
            <person name="Pereira M."/>
            <person name="Perotto S."/>
            <person name="Peter M."/>
            <person name="Riley R."/>
            <person name="Sitrit Y."/>
            <person name="Stielow B."/>
            <person name="Szollosi G."/>
            <person name="Zifcakova L."/>
            <person name="Stursova M."/>
            <person name="Spatafora J.W."/>
            <person name="Tedersoo L."/>
            <person name="Vaario L.-M."/>
            <person name="Yamada A."/>
            <person name="Yan M."/>
            <person name="Wang P."/>
            <person name="Xu J."/>
            <person name="Bruns T."/>
            <person name="Baldrian P."/>
            <person name="Vilgalys R."/>
            <person name="Henrissat B."/>
            <person name="Grigoriev I.V."/>
            <person name="Hibbett D."/>
            <person name="Nagy L.G."/>
            <person name="Martin F.M."/>
        </authorList>
    </citation>
    <scope>NUCLEOTIDE SEQUENCE</scope>
    <source>
        <strain evidence="1">Prilba</strain>
    </source>
</reference>